<dbReference type="AlphaFoldDB" id="A0A1F6V7R2"/>
<evidence type="ECO:0000313" key="3">
    <source>
        <dbReference type="Proteomes" id="UP000177370"/>
    </source>
</evidence>
<keyword evidence="1" id="KW-0812">Transmembrane</keyword>
<dbReference type="EMBL" id="MFTP01000017">
    <property type="protein sequence ID" value="OGI65536.1"/>
    <property type="molecule type" value="Genomic_DNA"/>
</dbReference>
<evidence type="ECO:0000256" key="1">
    <source>
        <dbReference type="SAM" id="Phobius"/>
    </source>
</evidence>
<feature type="transmembrane region" description="Helical" evidence="1">
    <location>
        <begin position="6"/>
        <end position="22"/>
    </location>
</feature>
<keyword evidence="1" id="KW-0472">Membrane</keyword>
<keyword evidence="1" id="KW-1133">Transmembrane helix</keyword>
<accession>A0A1F6V7R2</accession>
<reference evidence="2 3" key="1">
    <citation type="journal article" date="2016" name="Nat. Commun.">
        <title>Thousands of microbial genomes shed light on interconnected biogeochemical processes in an aquifer system.</title>
        <authorList>
            <person name="Anantharaman K."/>
            <person name="Brown C.T."/>
            <person name="Hug L.A."/>
            <person name="Sharon I."/>
            <person name="Castelle C.J."/>
            <person name="Probst A.J."/>
            <person name="Thomas B.C."/>
            <person name="Singh A."/>
            <person name="Wilkins M.J."/>
            <person name="Karaoz U."/>
            <person name="Brodie E.L."/>
            <person name="Williams K.H."/>
            <person name="Hubbard S.S."/>
            <person name="Banfield J.F."/>
        </authorList>
    </citation>
    <scope>NUCLEOTIDE SEQUENCE [LARGE SCALE GENOMIC DNA]</scope>
</reference>
<proteinExistence type="predicted"/>
<dbReference type="Proteomes" id="UP000177370">
    <property type="component" value="Unassembled WGS sequence"/>
</dbReference>
<gene>
    <name evidence="2" type="ORF">A2647_03615</name>
</gene>
<name>A0A1F6V7R2_9BACT</name>
<protein>
    <submittedName>
        <fullName evidence="2">Uncharacterized protein</fullName>
    </submittedName>
</protein>
<evidence type="ECO:0000313" key="2">
    <source>
        <dbReference type="EMBL" id="OGI65536.1"/>
    </source>
</evidence>
<organism evidence="2 3">
    <name type="scientific">Candidatus Nomurabacteria bacterium RIFCSPHIGHO2_01_FULL_40_24b</name>
    <dbReference type="NCBI Taxonomy" id="1801739"/>
    <lineage>
        <taxon>Bacteria</taxon>
        <taxon>Candidatus Nomuraibacteriota</taxon>
    </lineage>
</organism>
<comment type="caution">
    <text evidence="2">The sequence shown here is derived from an EMBL/GenBank/DDBJ whole genome shotgun (WGS) entry which is preliminary data.</text>
</comment>
<sequence>MSKTSIAILVVIVVVVAGYFIFSKPKSEENQNTDATAKEETNKKMAFGEFLKQGGPYKCEVNQTVDDFETKGTTYVNNGMIRGEYNTKVEGVDMTSIMIIRDGYTYSWTSTLPTGFKIKNEVNSSTGEDTSYSGTYGYASQIGDYNCVAWSVDQSKFAIPTNVNFQEITPK</sequence>